<dbReference type="GO" id="GO:0016887">
    <property type="term" value="F:ATP hydrolysis activity"/>
    <property type="evidence" value="ECO:0007669"/>
    <property type="project" value="InterPro"/>
</dbReference>
<dbReference type="SUPFAM" id="SSF52540">
    <property type="entry name" value="P-loop containing nucleoside triphosphate hydrolases"/>
    <property type="match status" value="2"/>
</dbReference>
<dbReference type="CDD" id="cd03225">
    <property type="entry name" value="ABC_cobalt_CbiO_domain1"/>
    <property type="match status" value="2"/>
</dbReference>
<comment type="similarity">
    <text evidence="2">Belongs to the ABC transporter superfamily.</text>
</comment>
<dbReference type="InterPro" id="IPR015856">
    <property type="entry name" value="ABC_transpr_CbiO/EcfA_su"/>
</dbReference>
<dbReference type="InterPro" id="IPR003593">
    <property type="entry name" value="AAA+_ATPase"/>
</dbReference>
<keyword evidence="7" id="KW-1278">Translocase</keyword>
<evidence type="ECO:0000256" key="4">
    <source>
        <dbReference type="ARBA" id="ARBA00022475"/>
    </source>
</evidence>
<evidence type="ECO:0000313" key="10">
    <source>
        <dbReference type="EMBL" id="KFF41793.1"/>
    </source>
</evidence>
<dbReference type="PATRIC" id="fig|1527444.3.peg.404"/>
<evidence type="ECO:0000313" key="11">
    <source>
        <dbReference type="Proteomes" id="UP000028922"/>
    </source>
</evidence>
<keyword evidence="3" id="KW-0813">Transport</keyword>
<dbReference type="Gene3D" id="3.40.50.300">
    <property type="entry name" value="P-loop containing nucleotide triphosphate hydrolases"/>
    <property type="match status" value="2"/>
</dbReference>
<dbReference type="InterPro" id="IPR050095">
    <property type="entry name" value="ECF_ABC_transporter_ATP-bd"/>
</dbReference>
<dbReference type="InterPro" id="IPR003439">
    <property type="entry name" value="ABC_transporter-like_ATP-bd"/>
</dbReference>
<gene>
    <name evidence="10" type="ORF">ucyna2_00422</name>
</gene>
<keyword evidence="5" id="KW-0547">Nucleotide-binding</keyword>
<dbReference type="InterPro" id="IPR017871">
    <property type="entry name" value="ABC_transporter-like_CS"/>
</dbReference>
<dbReference type="NCBIfam" id="NF010167">
    <property type="entry name" value="PRK13648.1"/>
    <property type="match status" value="2"/>
</dbReference>
<dbReference type="PANTHER" id="PTHR43553">
    <property type="entry name" value="HEAVY METAL TRANSPORTER"/>
    <property type="match status" value="1"/>
</dbReference>
<evidence type="ECO:0000256" key="3">
    <source>
        <dbReference type="ARBA" id="ARBA00022448"/>
    </source>
</evidence>
<reference evidence="10 11" key="1">
    <citation type="submission" date="2014-08" db="EMBL/GenBank/DDBJ databases">
        <title>Comparative genomics reveals surprising divergence of two closely related strains of uncultivated UCYN-A cyanobacteria.</title>
        <authorList>
            <person name="Bombar D."/>
            <person name="Heller P."/>
            <person name="Sanchez-Baracaldo P."/>
            <person name="Carter B.J."/>
            <person name="Zert J.P."/>
        </authorList>
    </citation>
    <scope>NUCLEOTIDE SEQUENCE [LARGE SCALE GENOMIC DNA]</scope>
</reference>
<feature type="domain" description="ABC transporter" evidence="9">
    <location>
        <begin position="305"/>
        <end position="538"/>
    </location>
</feature>
<feature type="domain" description="ABC transporter" evidence="9">
    <location>
        <begin position="5"/>
        <end position="245"/>
    </location>
</feature>
<evidence type="ECO:0000256" key="6">
    <source>
        <dbReference type="ARBA" id="ARBA00022840"/>
    </source>
</evidence>
<name>A0A086CHX9_9CHRO</name>
<dbReference type="PROSITE" id="PS50893">
    <property type="entry name" value="ABC_TRANSPORTER_2"/>
    <property type="match status" value="2"/>
</dbReference>
<dbReference type="eggNOG" id="COG1122">
    <property type="taxonomic scope" value="Bacteria"/>
</dbReference>
<dbReference type="SMART" id="SM00382">
    <property type="entry name" value="AAA"/>
    <property type="match status" value="2"/>
</dbReference>
<evidence type="ECO:0000256" key="5">
    <source>
        <dbReference type="ARBA" id="ARBA00022741"/>
    </source>
</evidence>
<comment type="subcellular location">
    <subcellularLocation>
        <location evidence="1">Cell membrane</location>
    </subcellularLocation>
</comment>
<evidence type="ECO:0000256" key="1">
    <source>
        <dbReference type="ARBA" id="ARBA00004236"/>
    </source>
</evidence>
<dbReference type="InterPro" id="IPR027417">
    <property type="entry name" value="P-loop_NTPase"/>
</dbReference>
<dbReference type="PANTHER" id="PTHR43553:SF21">
    <property type="entry name" value="ABC TRANSPORTER ATP-BINDING PROTEIN MA_1418-RELATED"/>
    <property type="match status" value="1"/>
</dbReference>
<organism evidence="10 11">
    <name type="scientific">Candidatus Atelocyanobacterium thalassa isolate SIO64986</name>
    <dbReference type="NCBI Taxonomy" id="1527444"/>
    <lineage>
        <taxon>Bacteria</taxon>
        <taxon>Bacillati</taxon>
        <taxon>Cyanobacteriota</taxon>
        <taxon>Cyanophyceae</taxon>
        <taxon>Oscillatoriophycideae</taxon>
        <taxon>Chroococcales</taxon>
        <taxon>Aphanothecaceae</taxon>
        <taxon>Candidatus Atelocyanobacterium</taxon>
        <taxon>Candidatus Atelocyanobacterium thalassae</taxon>
    </lineage>
</organism>
<dbReference type="AlphaFoldDB" id="A0A086CHX9"/>
<dbReference type="Pfam" id="PF00005">
    <property type="entry name" value="ABC_tran"/>
    <property type="match status" value="2"/>
</dbReference>
<evidence type="ECO:0000256" key="7">
    <source>
        <dbReference type="ARBA" id="ARBA00022967"/>
    </source>
</evidence>
<dbReference type="FunFam" id="3.40.50.300:FF:000224">
    <property type="entry name" value="Energy-coupling factor transporter ATP-binding protein EcfA"/>
    <property type="match status" value="2"/>
</dbReference>
<dbReference type="GO" id="GO:0005524">
    <property type="term" value="F:ATP binding"/>
    <property type="evidence" value="ECO:0007669"/>
    <property type="project" value="UniProtKB-KW"/>
</dbReference>
<dbReference type="PROSITE" id="PS00211">
    <property type="entry name" value="ABC_TRANSPORTER_1"/>
    <property type="match status" value="2"/>
</dbReference>
<accession>A0A086CHX9</accession>
<proteinExistence type="inferred from homology"/>
<keyword evidence="8" id="KW-0472">Membrane</keyword>
<dbReference type="GO" id="GO:0043190">
    <property type="term" value="C:ATP-binding cassette (ABC) transporter complex"/>
    <property type="evidence" value="ECO:0007669"/>
    <property type="project" value="TreeGrafter"/>
</dbReference>
<keyword evidence="10" id="KW-0378">Hydrolase</keyword>
<evidence type="ECO:0000259" key="9">
    <source>
        <dbReference type="PROSITE" id="PS50893"/>
    </source>
</evidence>
<comment type="caution">
    <text evidence="10">The sequence shown here is derived from an EMBL/GenBank/DDBJ whole genome shotgun (WGS) entry which is preliminary data.</text>
</comment>
<dbReference type="GO" id="GO:0042626">
    <property type="term" value="F:ATPase-coupled transmembrane transporter activity"/>
    <property type="evidence" value="ECO:0007669"/>
    <property type="project" value="TreeGrafter"/>
</dbReference>
<keyword evidence="6" id="KW-0067">ATP-binding</keyword>
<protein>
    <submittedName>
        <fullName evidence="10">ATPase component of various ABC-type transport systems with duplicated ATPase domain</fullName>
        <ecNumber evidence="10">3.6.3.-</ecNumber>
    </submittedName>
</protein>
<dbReference type="EC" id="3.6.3.-" evidence="10"/>
<keyword evidence="4" id="KW-1003">Cell membrane</keyword>
<dbReference type="STRING" id="1527444.ucyna2_00422"/>
<evidence type="ECO:0000256" key="2">
    <source>
        <dbReference type="ARBA" id="ARBA00005417"/>
    </source>
</evidence>
<evidence type="ECO:0000256" key="8">
    <source>
        <dbReference type="ARBA" id="ARBA00023136"/>
    </source>
</evidence>
<dbReference type="Proteomes" id="UP000028922">
    <property type="component" value="Unassembled WGS sequence"/>
</dbReference>
<sequence>MEIIASLDKVSYFYPNSQKPVLKNISLNIRKGEFLGIIGPTGSGKTTLCLTLNGIIPQFYGGRFFGYIKVAGLDTLEYPVSHLSRYIGSVFEDPETQLLSTSVINEIAFALENLCIKREEIITSISSALTAVRLEGMENKHPQELSGGQKQRLAIAAAIALKPKLLILDEPTSQLDPIGSQEVFSTVRKLNKELGITIIMVSHASEEMAQFSDRLALLSDGKIIKTGTPEEIYTQIPLLESHNLRPPEVAKIFYGIRRKGINFSQVPVTLEQGIKTLRELKNNIVIPTTPKKSDRMHENNLVPLLSTRNLTYCYENNIKVLDKISLDIFSGEYVLIAGQNGSGKSTLVKHFLNLLQPTQGTVQVKNKDTQTLSISDISRIIGYVGQNPDNQIFNMTVKDEIIFALNNLGYGKRQIDNKVYKILEDIGLLEFSQAHPFSLAKGDRARIIIAAILAMETDIIIFDEPTTGQDYKGACSILEITRKLHQAGKTIVVITHHLYLMSNYAERVILLKEGKMILDASIDEAYHKVELLKSTYLVPPQTVLLTQEMNRNIQNKYPALTPNQMIKCFSSYEI</sequence>
<dbReference type="EMBL" id="JPSP01000003">
    <property type="protein sequence ID" value="KFF41793.1"/>
    <property type="molecule type" value="Genomic_DNA"/>
</dbReference>